<proteinExistence type="predicted"/>
<reference evidence="2 3" key="1">
    <citation type="submission" date="2020-07" db="EMBL/GenBank/DDBJ databases">
        <title>Sequencing the genomes of 1000 actinobacteria strains.</title>
        <authorList>
            <person name="Klenk H.-P."/>
        </authorList>
    </citation>
    <scope>NUCLEOTIDE SEQUENCE [LARGE SCALE GENOMIC DNA]</scope>
    <source>
        <strain evidence="2 3">DSM 23141</strain>
    </source>
</reference>
<name>A0A852YGQ3_9MICO</name>
<keyword evidence="3" id="KW-1185">Reference proteome</keyword>
<feature type="compositionally biased region" description="Acidic residues" evidence="1">
    <location>
        <begin position="180"/>
        <end position="194"/>
    </location>
</feature>
<comment type="caution">
    <text evidence="2">The sequence shown here is derived from an EMBL/GenBank/DDBJ whole genome shotgun (WGS) entry which is preliminary data.</text>
</comment>
<dbReference type="Proteomes" id="UP000553888">
    <property type="component" value="Unassembled WGS sequence"/>
</dbReference>
<dbReference type="EMBL" id="JACBZY010000001">
    <property type="protein sequence ID" value="NYH00471.1"/>
    <property type="molecule type" value="Genomic_DNA"/>
</dbReference>
<dbReference type="RefSeq" id="WP_179569316.1">
    <property type="nucleotide sequence ID" value="NZ_JACBZY010000001.1"/>
</dbReference>
<organism evidence="2 3">
    <name type="scientific">Schumannella luteola</name>
    <dbReference type="NCBI Taxonomy" id="472059"/>
    <lineage>
        <taxon>Bacteria</taxon>
        <taxon>Bacillati</taxon>
        <taxon>Actinomycetota</taxon>
        <taxon>Actinomycetes</taxon>
        <taxon>Micrococcales</taxon>
        <taxon>Microbacteriaceae</taxon>
        <taxon>Schumannella</taxon>
    </lineage>
</organism>
<feature type="region of interest" description="Disordered" evidence="1">
    <location>
        <begin position="172"/>
        <end position="201"/>
    </location>
</feature>
<evidence type="ECO:0000313" key="2">
    <source>
        <dbReference type="EMBL" id="NYH00471.1"/>
    </source>
</evidence>
<protein>
    <recommendedName>
        <fullName evidence="4">DUF2017 domain-containing protein</fullName>
    </recommendedName>
</protein>
<dbReference type="Pfam" id="PF09438">
    <property type="entry name" value="DUF2017"/>
    <property type="match status" value="1"/>
</dbReference>
<evidence type="ECO:0008006" key="4">
    <source>
        <dbReference type="Google" id="ProtNLM"/>
    </source>
</evidence>
<dbReference type="InterPro" id="IPR018561">
    <property type="entry name" value="AosR"/>
</dbReference>
<evidence type="ECO:0000256" key="1">
    <source>
        <dbReference type="SAM" id="MobiDB-lite"/>
    </source>
</evidence>
<gene>
    <name evidence="2" type="ORF">BJ979_003096</name>
</gene>
<evidence type="ECO:0000313" key="3">
    <source>
        <dbReference type="Proteomes" id="UP000553888"/>
    </source>
</evidence>
<accession>A0A852YGQ3</accession>
<sequence>MTRVRAEGTGVRIDFAEGEAGILGGLAEQLAEIVEDESDPVRGRMLPSAYPHDAEADAEFRRWTTSDLVDRKSAAARSMAARLGAGDGVDAGRADLSLESDATSVLLDPDAADGWARTLTDLRTALASRLGIESDDDEVPNSTPGAVYEWLGQLQWTLIEALDELDGIAPTEIALPDGIEHDDEGDAPVDEGDDAPSGGSR</sequence>
<dbReference type="AlphaFoldDB" id="A0A852YGQ3"/>